<feature type="domain" description="Acyl-CoA dehydrogenase C-terminal" evidence="5">
    <location>
        <begin position="264"/>
        <end position="388"/>
    </location>
</feature>
<evidence type="ECO:0000256" key="1">
    <source>
        <dbReference type="ARBA" id="ARBA00022630"/>
    </source>
</evidence>
<dbReference type="SUPFAM" id="SSF56645">
    <property type="entry name" value="Acyl-CoA dehydrogenase NM domain-like"/>
    <property type="match status" value="1"/>
</dbReference>
<dbReference type="Pfam" id="PF02771">
    <property type="entry name" value="Acyl-CoA_dh_N"/>
    <property type="match status" value="1"/>
</dbReference>
<dbReference type="SUPFAM" id="SSF47203">
    <property type="entry name" value="Acyl-CoA dehydrogenase C-terminal domain-like"/>
    <property type="match status" value="1"/>
</dbReference>
<evidence type="ECO:0000259" key="3">
    <source>
        <dbReference type="Pfam" id="PF02770"/>
    </source>
</evidence>
<reference evidence="6 7" key="1">
    <citation type="journal article" date="2019" name="Int. J. Syst. Evol. Microbiol.">
        <title>The Global Catalogue of Microorganisms (GCM) 10K type strain sequencing project: providing services to taxonomists for standard genome sequencing and annotation.</title>
        <authorList>
            <consortium name="The Broad Institute Genomics Platform"/>
            <consortium name="The Broad Institute Genome Sequencing Center for Infectious Disease"/>
            <person name="Wu L."/>
            <person name="Ma J."/>
        </authorList>
    </citation>
    <scope>NUCLEOTIDE SEQUENCE [LARGE SCALE GENOMIC DNA]</scope>
    <source>
        <strain evidence="6 7">JCM 16373</strain>
    </source>
</reference>
<keyword evidence="2" id="KW-0560">Oxidoreductase</keyword>
<dbReference type="Gene3D" id="1.20.140.10">
    <property type="entry name" value="Butyryl-CoA Dehydrogenase, subunit A, domain 3"/>
    <property type="match status" value="1"/>
</dbReference>
<dbReference type="InterPro" id="IPR013107">
    <property type="entry name" value="Acyl-CoA_DH_C"/>
</dbReference>
<dbReference type="CDD" id="cd00567">
    <property type="entry name" value="ACAD"/>
    <property type="match status" value="1"/>
</dbReference>
<protein>
    <submittedName>
        <fullName evidence="6">Acyl-CoA dehydrogenase family protein</fullName>
    </submittedName>
</protein>
<dbReference type="Pfam" id="PF08028">
    <property type="entry name" value="Acyl-CoA_dh_2"/>
    <property type="match status" value="1"/>
</dbReference>
<comment type="caution">
    <text evidence="6">The sequence shown here is derived from an EMBL/GenBank/DDBJ whole genome shotgun (WGS) entry which is preliminary data.</text>
</comment>
<dbReference type="Gene3D" id="2.40.110.10">
    <property type="entry name" value="Butyryl-CoA Dehydrogenase, subunit A, domain 2"/>
    <property type="match status" value="1"/>
</dbReference>
<dbReference type="PANTHER" id="PTHR43831">
    <property type="entry name" value="ISOBUTYRYL-COA DEHYDROGENASE"/>
    <property type="match status" value="1"/>
</dbReference>
<dbReference type="InterPro" id="IPR036250">
    <property type="entry name" value="AcylCo_DH-like_C"/>
</dbReference>
<evidence type="ECO:0000256" key="2">
    <source>
        <dbReference type="ARBA" id="ARBA00023002"/>
    </source>
</evidence>
<evidence type="ECO:0000259" key="5">
    <source>
        <dbReference type="Pfam" id="PF08028"/>
    </source>
</evidence>
<dbReference type="InterPro" id="IPR046373">
    <property type="entry name" value="Acyl-CoA_Oxase/DH_mid-dom_sf"/>
</dbReference>
<keyword evidence="7" id="KW-1185">Reference proteome</keyword>
<dbReference type="Pfam" id="PF02770">
    <property type="entry name" value="Acyl-CoA_dh_M"/>
    <property type="match status" value="1"/>
</dbReference>
<feature type="domain" description="Acyl-CoA oxidase/dehydrogenase middle" evidence="3">
    <location>
        <begin position="142"/>
        <end position="232"/>
    </location>
</feature>
<dbReference type="RefSeq" id="WP_344565850.1">
    <property type="nucleotide sequence ID" value="NZ_BAAARJ010000008.1"/>
</dbReference>
<evidence type="ECO:0000259" key="4">
    <source>
        <dbReference type="Pfam" id="PF02771"/>
    </source>
</evidence>
<feature type="domain" description="Acyl-CoA dehydrogenase/oxidase N-terminal" evidence="4">
    <location>
        <begin position="35"/>
        <end position="103"/>
    </location>
</feature>
<dbReference type="Proteomes" id="UP001501447">
    <property type="component" value="Unassembled WGS sequence"/>
</dbReference>
<sequence>MTPTTGHTRTAPNSPAADAGWALPSLDLARLPDVRAALAERAAEHDRDASFPTEGFALAHEAGLLTATVGTRWGGPGAGLADTARILRELGAGDPAVALVTAMTLFAHAEEARGPRWPAASYARLLAASGPAPALVNALRVEPELGSPVRGGLPATTARRHGGHWTLTGRKIYSTGAVGLSRLLVFARTDEDPVRVGTFIVHADSAGLRVEETWDHVGLRASRSDDVVLDGVRVAADEVIGLDVPGETPGARPDPTTGAWNALGLTALYLGVASAARDWLTRFLHERVPTALGAPLATLPRFQAAVGEIETRLTGAQVLVEALAARIDAGGAAAEEAAAQAGTAKVLGTRAAVSAVEQALALTGNHGLTRANPLQRHYRDVLCARVHTPQDDTVLADTGRRVLDRAVLGAASA</sequence>
<proteinExistence type="predicted"/>
<gene>
    <name evidence="6" type="ORF">GCM10009863_28490</name>
</gene>
<dbReference type="InterPro" id="IPR006091">
    <property type="entry name" value="Acyl-CoA_Oxase/DH_mid-dom"/>
</dbReference>
<accession>A0ABN3Q4H3</accession>
<dbReference type="InterPro" id="IPR013786">
    <property type="entry name" value="AcylCoA_DH/ox_N"/>
</dbReference>
<name>A0ABN3Q4H3_9ACTN</name>
<dbReference type="InterPro" id="IPR009100">
    <property type="entry name" value="AcylCoA_DH/oxidase_NM_dom_sf"/>
</dbReference>
<organism evidence="6 7">
    <name type="scientific">Streptomyces axinellae</name>
    <dbReference type="NCBI Taxonomy" id="552788"/>
    <lineage>
        <taxon>Bacteria</taxon>
        <taxon>Bacillati</taxon>
        <taxon>Actinomycetota</taxon>
        <taxon>Actinomycetes</taxon>
        <taxon>Kitasatosporales</taxon>
        <taxon>Streptomycetaceae</taxon>
        <taxon>Streptomyces</taxon>
    </lineage>
</organism>
<evidence type="ECO:0000313" key="6">
    <source>
        <dbReference type="EMBL" id="GAA2613092.1"/>
    </source>
</evidence>
<evidence type="ECO:0000313" key="7">
    <source>
        <dbReference type="Proteomes" id="UP001501447"/>
    </source>
</evidence>
<dbReference type="PIRSF" id="PIRSF016578">
    <property type="entry name" value="HsaA"/>
    <property type="match status" value="1"/>
</dbReference>
<keyword evidence="1" id="KW-0285">Flavoprotein</keyword>
<dbReference type="InterPro" id="IPR037069">
    <property type="entry name" value="AcylCoA_DH/ox_N_sf"/>
</dbReference>
<dbReference type="EMBL" id="BAAARJ010000008">
    <property type="protein sequence ID" value="GAA2613092.1"/>
    <property type="molecule type" value="Genomic_DNA"/>
</dbReference>
<dbReference type="Gene3D" id="1.10.540.10">
    <property type="entry name" value="Acyl-CoA dehydrogenase/oxidase, N-terminal domain"/>
    <property type="match status" value="1"/>
</dbReference>
<dbReference type="InterPro" id="IPR052547">
    <property type="entry name" value="Mito_Isobutyryl-CoADH"/>
</dbReference>
<dbReference type="PANTHER" id="PTHR43831:SF1">
    <property type="entry name" value="ISOBUTYRYL-COA DEHYDROGENASE, MITOCHONDRIAL"/>
    <property type="match status" value="1"/>
</dbReference>